<feature type="transmembrane region" description="Helical" evidence="8">
    <location>
        <begin position="344"/>
        <end position="363"/>
    </location>
</feature>
<evidence type="ECO:0000256" key="2">
    <source>
        <dbReference type="ARBA" id="ARBA00007520"/>
    </source>
</evidence>
<keyword evidence="4" id="KW-1003">Cell membrane</keyword>
<keyword evidence="7 8" id="KW-0472">Membrane</keyword>
<feature type="transmembrane region" description="Helical" evidence="8">
    <location>
        <begin position="315"/>
        <end position="332"/>
    </location>
</feature>
<dbReference type="Proteomes" id="UP000199682">
    <property type="component" value="Unassembled WGS sequence"/>
</dbReference>
<feature type="transmembrane region" description="Helical" evidence="8">
    <location>
        <begin position="148"/>
        <end position="170"/>
    </location>
</feature>
<dbReference type="InterPro" id="IPR011701">
    <property type="entry name" value="MFS"/>
</dbReference>
<dbReference type="RefSeq" id="WP_090009106.1">
    <property type="nucleotide sequence ID" value="NZ_FNET01000012.1"/>
</dbReference>
<evidence type="ECO:0000256" key="4">
    <source>
        <dbReference type="ARBA" id="ARBA00022475"/>
    </source>
</evidence>
<evidence type="ECO:0000256" key="3">
    <source>
        <dbReference type="ARBA" id="ARBA00022448"/>
    </source>
</evidence>
<keyword evidence="3" id="KW-0813">Transport</keyword>
<dbReference type="Pfam" id="PF07690">
    <property type="entry name" value="MFS_1"/>
    <property type="match status" value="1"/>
</dbReference>
<protein>
    <submittedName>
        <fullName evidence="10">Drug resistance transporter, EmrB/QacA subfamily</fullName>
    </submittedName>
</protein>
<keyword evidence="6 8" id="KW-1133">Transmembrane helix</keyword>
<comment type="subcellular location">
    <subcellularLocation>
        <location evidence="1">Cell membrane</location>
        <topology evidence="1">Multi-pass membrane protein</topology>
    </subcellularLocation>
</comment>
<dbReference type="PRINTS" id="PR01036">
    <property type="entry name" value="TCRTETB"/>
</dbReference>
<dbReference type="GO" id="GO:0022857">
    <property type="term" value="F:transmembrane transporter activity"/>
    <property type="evidence" value="ECO:0007669"/>
    <property type="project" value="InterPro"/>
</dbReference>
<dbReference type="PROSITE" id="PS50850">
    <property type="entry name" value="MFS"/>
    <property type="match status" value="1"/>
</dbReference>
<dbReference type="PANTHER" id="PTHR23501">
    <property type="entry name" value="MAJOR FACILITATOR SUPERFAMILY"/>
    <property type="match status" value="1"/>
</dbReference>
<gene>
    <name evidence="10" type="ORF">SAMN04488074_112155</name>
</gene>
<dbReference type="Gene3D" id="1.20.1720.10">
    <property type="entry name" value="Multidrug resistance protein D"/>
    <property type="match status" value="1"/>
</dbReference>
<dbReference type="AlphaFoldDB" id="A0A1G9LQV5"/>
<evidence type="ECO:0000256" key="7">
    <source>
        <dbReference type="ARBA" id="ARBA00023136"/>
    </source>
</evidence>
<organism evidence="10 11">
    <name type="scientific">Lentzea albidocapillata subsp. violacea</name>
    <dbReference type="NCBI Taxonomy" id="128104"/>
    <lineage>
        <taxon>Bacteria</taxon>
        <taxon>Bacillati</taxon>
        <taxon>Actinomycetota</taxon>
        <taxon>Actinomycetes</taxon>
        <taxon>Pseudonocardiales</taxon>
        <taxon>Pseudonocardiaceae</taxon>
        <taxon>Lentzea</taxon>
    </lineage>
</organism>
<evidence type="ECO:0000256" key="8">
    <source>
        <dbReference type="SAM" id="Phobius"/>
    </source>
</evidence>
<feature type="transmembrane region" description="Helical" evidence="8">
    <location>
        <begin position="415"/>
        <end position="433"/>
    </location>
</feature>
<evidence type="ECO:0000256" key="1">
    <source>
        <dbReference type="ARBA" id="ARBA00004651"/>
    </source>
</evidence>
<feature type="transmembrane region" description="Helical" evidence="8">
    <location>
        <begin position="176"/>
        <end position="198"/>
    </location>
</feature>
<feature type="transmembrane region" description="Helical" evidence="8">
    <location>
        <begin position="59"/>
        <end position="78"/>
    </location>
</feature>
<accession>A0A1G9LQV5</accession>
<dbReference type="GO" id="GO:0005886">
    <property type="term" value="C:plasma membrane"/>
    <property type="evidence" value="ECO:0007669"/>
    <property type="project" value="UniProtKB-SubCell"/>
</dbReference>
<feature type="transmembrane region" description="Helical" evidence="8">
    <location>
        <begin position="369"/>
        <end position="394"/>
    </location>
</feature>
<dbReference type="CDD" id="cd17502">
    <property type="entry name" value="MFS_Azr1_MDR_like"/>
    <property type="match status" value="1"/>
</dbReference>
<keyword evidence="5 8" id="KW-0812">Transmembrane</keyword>
<evidence type="ECO:0000313" key="11">
    <source>
        <dbReference type="Proteomes" id="UP000199682"/>
    </source>
</evidence>
<dbReference type="InterPro" id="IPR020846">
    <property type="entry name" value="MFS_dom"/>
</dbReference>
<evidence type="ECO:0000313" key="10">
    <source>
        <dbReference type="EMBL" id="SDL64326.1"/>
    </source>
</evidence>
<name>A0A1G9LQV5_9PSEU</name>
<feature type="transmembrane region" description="Helical" evidence="8">
    <location>
        <begin position="478"/>
        <end position="500"/>
    </location>
</feature>
<feature type="transmembrane region" description="Helical" evidence="8">
    <location>
        <begin position="210"/>
        <end position="231"/>
    </location>
</feature>
<dbReference type="FunFam" id="1.20.1720.10:FF:000004">
    <property type="entry name" value="EmrB/QacA family drug resistance transporter"/>
    <property type="match status" value="1"/>
</dbReference>
<feature type="transmembrane region" description="Helical" evidence="8">
    <location>
        <begin position="90"/>
        <end position="109"/>
    </location>
</feature>
<reference evidence="11" key="1">
    <citation type="submission" date="2016-10" db="EMBL/GenBank/DDBJ databases">
        <authorList>
            <person name="Varghese N."/>
            <person name="Submissions S."/>
        </authorList>
    </citation>
    <scope>NUCLEOTIDE SEQUENCE [LARGE SCALE GENOMIC DNA]</scope>
    <source>
        <strain evidence="11">DSM 44796</strain>
    </source>
</reference>
<dbReference type="InterPro" id="IPR036259">
    <property type="entry name" value="MFS_trans_sf"/>
</dbReference>
<evidence type="ECO:0000259" key="9">
    <source>
        <dbReference type="PROSITE" id="PS50850"/>
    </source>
</evidence>
<dbReference type="EMBL" id="FNET01000012">
    <property type="protein sequence ID" value="SDL64326.1"/>
    <property type="molecule type" value="Genomic_DNA"/>
</dbReference>
<sequence length="517" mass="54046">MSAQSADPVVGAPSAPAGGSRANTVVFTLMVAVFLSLLDTQIVATALPRMVSELGGLDLFAWVTTGYLIGGSAAVPIYGKLGDLFGRKRVFVVSIVVFLVGSLACGLATSMTQLIVFRVIQGIGSGGLFISVLSIIGEMFSPREGARYYGWFSITFGAASLAGPTIGGILTDFAGWRWVFLVNLPIGVVALLVIITMLDLPARITKATIDYAGVILLVLAIVGLNLLTGWAGSKYAWGSPVILGLAAGSVIAVVLFILSQHRAVDPIMPLRLFRNSTFSIAVTISFIAGFVGLGIVNYLVLWLQTVLSLGVQESGYVLAAMMLGVVVTSYVTTKIIARTGSYRWYPVLSMVVFAVAAVLFATAGPSTGLVPAVVYMLLFGVAGGLNSQALSLAVRNTASYQDIGATQGTATMLRQMGTALGVSLFAALMTSRLTTELNERLGSGSGVPVDKDGSLSPEVLGKLSAEVRLRVSTAYADALQTVFLAVIPIVLVGFVVSLFLKDVKLAGGNRRHSSDNS</sequence>
<proteinExistence type="inferred from homology"/>
<feature type="transmembrane region" description="Helical" evidence="8">
    <location>
        <begin position="25"/>
        <end position="47"/>
    </location>
</feature>
<dbReference type="SUPFAM" id="SSF103473">
    <property type="entry name" value="MFS general substrate transporter"/>
    <property type="match status" value="1"/>
</dbReference>
<feature type="domain" description="Major facilitator superfamily (MFS) profile" evidence="9">
    <location>
        <begin position="25"/>
        <end position="505"/>
    </location>
</feature>
<feature type="transmembrane region" description="Helical" evidence="8">
    <location>
        <begin position="278"/>
        <end position="303"/>
    </location>
</feature>
<dbReference type="Gene3D" id="1.20.1250.20">
    <property type="entry name" value="MFS general substrate transporter like domains"/>
    <property type="match status" value="1"/>
</dbReference>
<evidence type="ECO:0000256" key="6">
    <source>
        <dbReference type="ARBA" id="ARBA00022989"/>
    </source>
</evidence>
<evidence type="ECO:0000256" key="5">
    <source>
        <dbReference type="ARBA" id="ARBA00022692"/>
    </source>
</evidence>
<dbReference type="PANTHER" id="PTHR23501:SF197">
    <property type="entry name" value="COMD"/>
    <property type="match status" value="1"/>
</dbReference>
<comment type="similarity">
    <text evidence="2">Belongs to the major facilitator superfamily. TCR/Tet family.</text>
</comment>
<feature type="transmembrane region" description="Helical" evidence="8">
    <location>
        <begin position="237"/>
        <end position="258"/>
    </location>
</feature>
<feature type="transmembrane region" description="Helical" evidence="8">
    <location>
        <begin position="115"/>
        <end position="136"/>
    </location>
</feature>